<gene>
    <name evidence="5" type="ORF">EDF64_107178</name>
</gene>
<dbReference type="InterPro" id="IPR000485">
    <property type="entry name" value="AsnC-type_HTH_dom"/>
</dbReference>
<dbReference type="InterPro" id="IPR036388">
    <property type="entry name" value="WH-like_DNA-bd_sf"/>
</dbReference>
<keyword evidence="3" id="KW-0804">Transcription</keyword>
<evidence type="ECO:0000256" key="1">
    <source>
        <dbReference type="ARBA" id="ARBA00023015"/>
    </source>
</evidence>
<dbReference type="SUPFAM" id="SSF46785">
    <property type="entry name" value="Winged helix' DNA-binding domain"/>
    <property type="match status" value="1"/>
</dbReference>
<organism evidence="5 6">
    <name type="scientific">Curtobacterium flaccumfaciens</name>
    <dbReference type="NCBI Taxonomy" id="2035"/>
    <lineage>
        <taxon>Bacteria</taxon>
        <taxon>Bacillati</taxon>
        <taxon>Actinomycetota</taxon>
        <taxon>Actinomycetes</taxon>
        <taxon>Micrococcales</taxon>
        <taxon>Microbacteriaceae</taxon>
        <taxon>Curtobacterium</taxon>
    </lineage>
</organism>
<dbReference type="PROSITE" id="PS00519">
    <property type="entry name" value="HTH_ASNC_1"/>
    <property type="match status" value="1"/>
</dbReference>
<dbReference type="GO" id="GO:0043565">
    <property type="term" value="F:sequence-specific DNA binding"/>
    <property type="evidence" value="ECO:0007669"/>
    <property type="project" value="InterPro"/>
</dbReference>
<dbReference type="InterPro" id="IPR019888">
    <property type="entry name" value="Tscrpt_reg_AsnC-like"/>
</dbReference>
<keyword evidence="2" id="KW-0238">DNA-binding</keyword>
<evidence type="ECO:0000256" key="2">
    <source>
        <dbReference type="ARBA" id="ARBA00023125"/>
    </source>
</evidence>
<dbReference type="InterPro" id="IPR036390">
    <property type="entry name" value="WH_DNA-bd_sf"/>
</dbReference>
<evidence type="ECO:0000313" key="5">
    <source>
        <dbReference type="EMBL" id="TDN43750.1"/>
    </source>
</evidence>
<dbReference type="GO" id="GO:0043200">
    <property type="term" value="P:response to amino acid"/>
    <property type="evidence" value="ECO:0007669"/>
    <property type="project" value="TreeGrafter"/>
</dbReference>
<dbReference type="SUPFAM" id="SSF54909">
    <property type="entry name" value="Dimeric alpha+beta barrel"/>
    <property type="match status" value="1"/>
</dbReference>
<dbReference type="InterPro" id="IPR011991">
    <property type="entry name" value="ArsR-like_HTH"/>
</dbReference>
<dbReference type="Gene3D" id="1.10.10.10">
    <property type="entry name" value="Winged helix-like DNA-binding domain superfamily/Winged helix DNA-binding domain"/>
    <property type="match status" value="1"/>
</dbReference>
<feature type="domain" description="HTH asnC-type" evidence="4">
    <location>
        <begin position="5"/>
        <end position="66"/>
    </location>
</feature>
<accession>A0A4R6DGU0</accession>
<dbReference type="InterPro" id="IPR019887">
    <property type="entry name" value="Tscrpt_reg_AsnC/Lrp_C"/>
</dbReference>
<sequence length="155" mass="17031">MIPAMDALDREILSLLQHDGRMSATDLAAEVGLSLSSCHRRLKALEQSGAIERYRAVVAPEAVGLHFEAIVFVTLGRTDLETIAGFEERVRAMPNVVEAQRLFGDPDYLLRVLTRDLAAYQVFYDTELGTLPGVQRISSTLVMKRVTSDGTVPLG</sequence>
<dbReference type="Pfam" id="PF01037">
    <property type="entry name" value="AsnC_trans_reg"/>
    <property type="match status" value="1"/>
</dbReference>
<dbReference type="SMART" id="SM00344">
    <property type="entry name" value="HTH_ASNC"/>
    <property type="match status" value="1"/>
</dbReference>
<dbReference type="Pfam" id="PF13412">
    <property type="entry name" value="HTH_24"/>
    <property type="match status" value="1"/>
</dbReference>
<comment type="caution">
    <text evidence="5">The sequence shown here is derived from an EMBL/GenBank/DDBJ whole genome shotgun (WGS) entry which is preliminary data.</text>
</comment>
<name>A0A4R6DGU0_9MICO</name>
<dbReference type="CDD" id="cd00090">
    <property type="entry name" value="HTH_ARSR"/>
    <property type="match status" value="1"/>
</dbReference>
<dbReference type="GO" id="GO:0005829">
    <property type="term" value="C:cytosol"/>
    <property type="evidence" value="ECO:0007669"/>
    <property type="project" value="TreeGrafter"/>
</dbReference>
<dbReference type="PANTHER" id="PTHR30154">
    <property type="entry name" value="LEUCINE-RESPONSIVE REGULATORY PROTEIN"/>
    <property type="match status" value="1"/>
</dbReference>
<evidence type="ECO:0000256" key="3">
    <source>
        <dbReference type="ARBA" id="ARBA00023163"/>
    </source>
</evidence>
<evidence type="ECO:0000313" key="6">
    <source>
        <dbReference type="Proteomes" id="UP000295764"/>
    </source>
</evidence>
<dbReference type="PROSITE" id="PS50956">
    <property type="entry name" value="HTH_ASNC_2"/>
    <property type="match status" value="1"/>
</dbReference>
<dbReference type="InterPro" id="IPR011008">
    <property type="entry name" value="Dimeric_a/b-barrel"/>
</dbReference>
<dbReference type="AlphaFoldDB" id="A0A4R6DGU0"/>
<dbReference type="Proteomes" id="UP000295764">
    <property type="component" value="Unassembled WGS sequence"/>
</dbReference>
<dbReference type="EMBL" id="SNVW01000007">
    <property type="protein sequence ID" value="TDN43750.1"/>
    <property type="molecule type" value="Genomic_DNA"/>
</dbReference>
<dbReference type="Gene3D" id="3.30.70.920">
    <property type="match status" value="1"/>
</dbReference>
<reference evidence="5 6" key="1">
    <citation type="submission" date="2019-03" db="EMBL/GenBank/DDBJ databases">
        <title>Genomic analyses of the natural microbiome of Caenorhabditis elegans.</title>
        <authorList>
            <person name="Samuel B."/>
        </authorList>
    </citation>
    <scope>NUCLEOTIDE SEQUENCE [LARGE SCALE GENOMIC DNA]</scope>
    <source>
        <strain evidence="5 6">JUb65</strain>
    </source>
</reference>
<evidence type="ECO:0000259" key="4">
    <source>
        <dbReference type="PROSITE" id="PS50956"/>
    </source>
</evidence>
<dbReference type="PRINTS" id="PR00033">
    <property type="entry name" value="HTHASNC"/>
</dbReference>
<keyword evidence="1" id="KW-0805">Transcription regulation</keyword>
<proteinExistence type="predicted"/>
<dbReference type="InterPro" id="IPR019885">
    <property type="entry name" value="Tscrpt_reg_HTH_AsnC-type_CS"/>
</dbReference>
<protein>
    <submittedName>
        <fullName evidence="5">AsnC family transcriptional regulator</fullName>
    </submittedName>
</protein>
<dbReference type="PANTHER" id="PTHR30154:SF34">
    <property type="entry name" value="TRANSCRIPTIONAL REGULATOR AZLB"/>
    <property type="match status" value="1"/>
</dbReference>